<dbReference type="Gene3D" id="3.30.429.10">
    <property type="entry name" value="Macrophage Migration Inhibitory Factor"/>
    <property type="match status" value="1"/>
</dbReference>
<comment type="caution">
    <text evidence="2">The sequence shown here is derived from an EMBL/GenBank/DDBJ whole genome shotgun (WGS) entry which is preliminary data.</text>
</comment>
<dbReference type="GO" id="GO:0005615">
    <property type="term" value="C:extracellular space"/>
    <property type="evidence" value="ECO:0007669"/>
    <property type="project" value="TreeGrafter"/>
</dbReference>
<dbReference type="AlphaFoldDB" id="A0A9D4XYP9"/>
<name>A0A9D4XYP9_PEA</name>
<dbReference type="GO" id="GO:0050178">
    <property type="term" value="F:phenylpyruvate tautomerase activity"/>
    <property type="evidence" value="ECO:0007669"/>
    <property type="project" value="TreeGrafter"/>
</dbReference>
<keyword evidence="3" id="KW-1185">Reference proteome</keyword>
<evidence type="ECO:0000313" key="2">
    <source>
        <dbReference type="EMBL" id="KAI5429941.1"/>
    </source>
</evidence>
<accession>A0A9D4XYP9</accession>
<dbReference type="InterPro" id="IPR001398">
    <property type="entry name" value="Macrophage_inhib_fac"/>
</dbReference>
<dbReference type="Gramene" id="Psat03G0450200-T1">
    <property type="protein sequence ID" value="KAI5429941.1"/>
    <property type="gene ID" value="KIW84_034502"/>
</dbReference>
<evidence type="ECO:0000256" key="1">
    <source>
        <dbReference type="ARBA" id="ARBA00005851"/>
    </source>
</evidence>
<sequence length="133" mass="14517">CYFACEESVIKVKMPCLNLSTNVSFDGVDVSSILSQLNSTLANILNYPQSWVTVSLEGSIPMCFGNTEEPAAYGEFVAIGILNPELNKKLCAEIALVLQTKLSVPKSRFFLKFNDIEGYNCGLHGGLMVVESK</sequence>
<reference evidence="2 3" key="1">
    <citation type="journal article" date="2022" name="Nat. Genet.">
        <title>Improved pea reference genome and pan-genome highlight genomic features and evolutionary characteristics.</title>
        <authorList>
            <person name="Yang T."/>
            <person name="Liu R."/>
            <person name="Luo Y."/>
            <person name="Hu S."/>
            <person name="Wang D."/>
            <person name="Wang C."/>
            <person name="Pandey M.K."/>
            <person name="Ge S."/>
            <person name="Xu Q."/>
            <person name="Li N."/>
            <person name="Li G."/>
            <person name="Huang Y."/>
            <person name="Saxena R.K."/>
            <person name="Ji Y."/>
            <person name="Li M."/>
            <person name="Yan X."/>
            <person name="He Y."/>
            <person name="Liu Y."/>
            <person name="Wang X."/>
            <person name="Xiang C."/>
            <person name="Varshney R.K."/>
            <person name="Ding H."/>
            <person name="Gao S."/>
            <person name="Zong X."/>
        </authorList>
    </citation>
    <scope>NUCLEOTIDE SEQUENCE [LARGE SCALE GENOMIC DNA]</scope>
    <source>
        <strain evidence="2 3">cv. Zhongwan 6</strain>
    </source>
</reference>
<gene>
    <name evidence="2" type="ORF">KIW84_034502</name>
</gene>
<dbReference type="SUPFAM" id="SSF55331">
    <property type="entry name" value="Tautomerase/MIF"/>
    <property type="match status" value="1"/>
</dbReference>
<organism evidence="2 3">
    <name type="scientific">Pisum sativum</name>
    <name type="common">Garden pea</name>
    <name type="synonym">Lathyrus oleraceus</name>
    <dbReference type="NCBI Taxonomy" id="3888"/>
    <lineage>
        <taxon>Eukaryota</taxon>
        <taxon>Viridiplantae</taxon>
        <taxon>Streptophyta</taxon>
        <taxon>Embryophyta</taxon>
        <taxon>Tracheophyta</taxon>
        <taxon>Spermatophyta</taxon>
        <taxon>Magnoliopsida</taxon>
        <taxon>eudicotyledons</taxon>
        <taxon>Gunneridae</taxon>
        <taxon>Pentapetalae</taxon>
        <taxon>rosids</taxon>
        <taxon>fabids</taxon>
        <taxon>Fabales</taxon>
        <taxon>Fabaceae</taxon>
        <taxon>Papilionoideae</taxon>
        <taxon>50 kb inversion clade</taxon>
        <taxon>NPAAA clade</taxon>
        <taxon>Hologalegina</taxon>
        <taxon>IRL clade</taxon>
        <taxon>Fabeae</taxon>
        <taxon>Lathyrus</taxon>
    </lineage>
</organism>
<dbReference type="Pfam" id="PF01187">
    <property type="entry name" value="MIF"/>
    <property type="match status" value="1"/>
</dbReference>
<dbReference type="EMBL" id="JAMSHJ010000003">
    <property type="protein sequence ID" value="KAI5429941.1"/>
    <property type="molecule type" value="Genomic_DNA"/>
</dbReference>
<dbReference type="InterPro" id="IPR014347">
    <property type="entry name" value="Tautomerase/MIF_sf"/>
</dbReference>
<comment type="similarity">
    <text evidence="1">Belongs to the MIF family.</text>
</comment>
<dbReference type="PANTHER" id="PTHR11954">
    <property type="entry name" value="D-DOPACHROME DECARBOXYLASE"/>
    <property type="match status" value="1"/>
</dbReference>
<dbReference type="PANTHER" id="PTHR11954:SF43">
    <property type="entry name" value="MACROPHAGE MIGRATION INHIBITION FACTOR-LIKE PROTEIN"/>
    <property type="match status" value="1"/>
</dbReference>
<proteinExistence type="inferred from homology"/>
<feature type="non-terminal residue" evidence="2">
    <location>
        <position position="133"/>
    </location>
</feature>
<evidence type="ECO:0000313" key="3">
    <source>
        <dbReference type="Proteomes" id="UP001058974"/>
    </source>
</evidence>
<evidence type="ECO:0008006" key="4">
    <source>
        <dbReference type="Google" id="ProtNLM"/>
    </source>
</evidence>
<dbReference type="Proteomes" id="UP001058974">
    <property type="component" value="Chromosome 3"/>
</dbReference>
<protein>
    <recommendedName>
        <fullName evidence="4">Macrophage migration inhibitory factor-like protein</fullName>
    </recommendedName>
</protein>